<dbReference type="AlphaFoldDB" id="A0A858R8M6"/>
<dbReference type="KEGG" id="acru:HHL28_12445"/>
<proteinExistence type="predicted"/>
<dbReference type="SUPFAM" id="SSF143011">
    <property type="entry name" value="RelE-like"/>
    <property type="match status" value="1"/>
</dbReference>
<evidence type="ECO:0000256" key="1">
    <source>
        <dbReference type="ARBA" id="ARBA00022649"/>
    </source>
</evidence>
<dbReference type="Proteomes" id="UP000501891">
    <property type="component" value="Chromosome"/>
</dbReference>
<evidence type="ECO:0000313" key="2">
    <source>
        <dbReference type="EMBL" id="QJE73795.1"/>
    </source>
</evidence>
<keyword evidence="3" id="KW-1185">Reference proteome</keyword>
<dbReference type="InterPro" id="IPR035093">
    <property type="entry name" value="RelE/ParE_toxin_dom_sf"/>
</dbReference>
<reference evidence="2" key="1">
    <citation type="submission" date="2020-04" db="EMBL/GenBank/DDBJ databases">
        <title>A desert anoxygenic phototrophic bacterium fixes CO2 using RubisCO under aerobic conditions.</title>
        <authorList>
            <person name="Tang K."/>
        </authorList>
    </citation>
    <scope>NUCLEOTIDE SEQUENCE [LARGE SCALE GENOMIC DNA]</scope>
    <source>
        <strain evidence="2">MIMtkB3</strain>
    </source>
</reference>
<sequence>MDRKLGHGQRIAATEGTQASLRTEIMPYRLLYTPRAASDLEDIRLYYSRGGRAALKRASAISKALRMLADGPYRWPIDDRNAAYRMRIVEGHRIRYRIIEETGVVLIIRVRGPWQDLP</sequence>
<dbReference type="Pfam" id="PF05016">
    <property type="entry name" value="ParE_toxin"/>
    <property type="match status" value="1"/>
</dbReference>
<dbReference type="EMBL" id="CP051775">
    <property type="protein sequence ID" value="QJE73795.1"/>
    <property type="molecule type" value="Genomic_DNA"/>
</dbReference>
<organism evidence="2 3">
    <name type="scientific">Aerophototrophica crusticola</name>
    <dbReference type="NCBI Taxonomy" id="1709002"/>
    <lineage>
        <taxon>Bacteria</taxon>
        <taxon>Pseudomonadati</taxon>
        <taxon>Pseudomonadota</taxon>
        <taxon>Alphaproteobacteria</taxon>
        <taxon>Rhodospirillales</taxon>
        <taxon>Rhodospirillaceae</taxon>
        <taxon>Aerophototrophica</taxon>
    </lineage>
</organism>
<protein>
    <submittedName>
        <fullName evidence="2">Type II toxin-antitoxin system RelE/ParE family toxin</fullName>
    </submittedName>
</protein>
<keyword evidence="1" id="KW-1277">Toxin-antitoxin system</keyword>
<dbReference type="InterPro" id="IPR007712">
    <property type="entry name" value="RelE/ParE_toxin"/>
</dbReference>
<gene>
    <name evidence="2" type="ORF">HHL28_12445</name>
</gene>
<accession>A0A858R8M6</accession>
<name>A0A858R8M6_9PROT</name>
<evidence type="ECO:0000313" key="3">
    <source>
        <dbReference type="Proteomes" id="UP000501891"/>
    </source>
</evidence>
<dbReference type="Gene3D" id="3.30.2310.20">
    <property type="entry name" value="RelE-like"/>
    <property type="match status" value="1"/>
</dbReference>